<gene>
    <name evidence="2" type="ORF">A2704_02685</name>
</gene>
<organism evidence="2 3">
    <name type="scientific">Candidatus Kaiserbacteria bacterium RIFCSPHIGHO2_01_FULL_54_36b</name>
    <dbReference type="NCBI Taxonomy" id="1798483"/>
    <lineage>
        <taxon>Bacteria</taxon>
        <taxon>Candidatus Kaiseribacteriota</taxon>
    </lineage>
</organism>
<accession>A0A1F6CLF2</accession>
<evidence type="ECO:0000313" key="3">
    <source>
        <dbReference type="Proteomes" id="UP000176445"/>
    </source>
</evidence>
<evidence type="ECO:0000259" key="1">
    <source>
        <dbReference type="Pfam" id="PF13482"/>
    </source>
</evidence>
<protein>
    <recommendedName>
        <fullName evidence="1">YprB ribonuclease H-like domain-containing protein</fullName>
    </recommendedName>
</protein>
<dbReference type="Pfam" id="PF13482">
    <property type="entry name" value="RNase_H_2"/>
    <property type="match status" value="1"/>
</dbReference>
<dbReference type="AlphaFoldDB" id="A0A1F6CLF2"/>
<reference evidence="2 3" key="1">
    <citation type="journal article" date="2016" name="Nat. Commun.">
        <title>Thousands of microbial genomes shed light on interconnected biogeochemical processes in an aquifer system.</title>
        <authorList>
            <person name="Anantharaman K."/>
            <person name="Brown C.T."/>
            <person name="Hug L.A."/>
            <person name="Sharon I."/>
            <person name="Castelle C.J."/>
            <person name="Probst A.J."/>
            <person name="Thomas B.C."/>
            <person name="Singh A."/>
            <person name="Wilkins M.J."/>
            <person name="Karaoz U."/>
            <person name="Brodie E.L."/>
            <person name="Williams K.H."/>
            <person name="Hubbard S.S."/>
            <person name="Banfield J.F."/>
        </authorList>
    </citation>
    <scope>NUCLEOTIDE SEQUENCE [LARGE SCALE GENOMIC DNA]</scope>
</reference>
<dbReference type="InterPro" id="IPR036397">
    <property type="entry name" value="RNaseH_sf"/>
</dbReference>
<dbReference type="InterPro" id="IPR012337">
    <property type="entry name" value="RNaseH-like_sf"/>
</dbReference>
<dbReference type="GO" id="GO:0003676">
    <property type="term" value="F:nucleic acid binding"/>
    <property type="evidence" value="ECO:0007669"/>
    <property type="project" value="InterPro"/>
</dbReference>
<evidence type="ECO:0000313" key="2">
    <source>
        <dbReference type="EMBL" id="OGG49830.1"/>
    </source>
</evidence>
<dbReference type="Proteomes" id="UP000176445">
    <property type="component" value="Unassembled WGS sequence"/>
</dbReference>
<sequence length="191" mass="21569">MRVVTFDIETANWMSDIGSSDPSDLTVAIVCIHDSETDSYSSYLESELSQMWPILERTDVLVGYNSNHFDIPLLNKYYPGDLTRIKSLDIMQEVYGTIGRRLKLDSIAEGTLGEKKSASGAQSLQWWRAGEIEKVRAYCLRDVEITKKIFDYALEKGSLKYQELGRAREFKLDTSKWLTGTGGGMTFTLGL</sequence>
<feature type="domain" description="YprB ribonuclease H-like" evidence="1">
    <location>
        <begin position="6"/>
        <end position="152"/>
    </location>
</feature>
<name>A0A1F6CLF2_9BACT</name>
<dbReference type="Gene3D" id="3.30.420.10">
    <property type="entry name" value="Ribonuclease H-like superfamily/Ribonuclease H"/>
    <property type="match status" value="1"/>
</dbReference>
<dbReference type="EMBL" id="MFKW01000063">
    <property type="protein sequence ID" value="OGG49830.1"/>
    <property type="molecule type" value="Genomic_DNA"/>
</dbReference>
<dbReference type="InterPro" id="IPR038720">
    <property type="entry name" value="YprB_RNase_H-like_dom"/>
</dbReference>
<comment type="caution">
    <text evidence="2">The sequence shown here is derived from an EMBL/GenBank/DDBJ whole genome shotgun (WGS) entry which is preliminary data.</text>
</comment>
<dbReference type="SUPFAM" id="SSF53098">
    <property type="entry name" value="Ribonuclease H-like"/>
    <property type="match status" value="1"/>
</dbReference>
<proteinExistence type="predicted"/>